<dbReference type="SUPFAM" id="SSF52540">
    <property type="entry name" value="P-loop containing nucleoside triphosphate hydrolases"/>
    <property type="match status" value="1"/>
</dbReference>
<evidence type="ECO:0000313" key="1">
    <source>
        <dbReference type="EMBL" id="QDS77623.1"/>
    </source>
</evidence>
<gene>
    <name evidence="1" type="ORF">FKW77_002476</name>
</gene>
<dbReference type="InterPro" id="IPR040632">
    <property type="entry name" value="Sulfotransfer_4"/>
</dbReference>
<evidence type="ECO:0008006" key="3">
    <source>
        <dbReference type="Google" id="ProtNLM"/>
    </source>
</evidence>
<keyword evidence="2" id="KW-1185">Reference proteome</keyword>
<dbReference type="OrthoDB" id="408152at2759"/>
<dbReference type="AlphaFoldDB" id="A0A517LPX9"/>
<reference evidence="1 2" key="1">
    <citation type="submission" date="2019-07" db="EMBL/GenBank/DDBJ databases">
        <title>Finished genome of Venturia effusa.</title>
        <authorList>
            <person name="Young C.A."/>
            <person name="Cox M.P."/>
            <person name="Ganley A.R.D."/>
            <person name="David W.J."/>
        </authorList>
    </citation>
    <scope>NUCLEOTIDE SEQUENCE [LARGE SCALE GENOMIC DNA]</scope>
    <source>
        <strain evidence="2">albino</strain>
    </source>
</reference>
<dbReference type="Gene3D" id="3.40.50.300">
    <property type="entry name" value="P-loop containing nucleotide triphosphate hydrolases"/>
    <property type="match status" value="1"/>
</dbReference>
<sequence length="171" mass="18964">MVTSTTKSSAPAPKFQVIACGLPRTGTTTTGRALSILLNGPVWDGGADSYNGSPTRQRQLLSLASHCPIRTPSDRKQVLDLLSAFTTGCVASTDQPGCYFIEELLELYPRATVICTVRERESWWGSYTALWRSIYEISTHPLLFLSPSLKRFCTFSFAFYKRVPQAVEMEA</sequence>
<dbReference type="PANTHER" id="PTHR36978">
    <property type="entry name" value="P-LOOP CONTAINING NUCLEOTIDE TRIPHOSPHATE HYDROLASE"/>
    <property type="match status" value="1"/>
</dbReference>
<name>A0A517LPX9_9PEZI</name>
<accession>A0A517LPX9</accession>
<dbReference type="EMBL" id="CP042202">
    <property type="protein sequence ID" value="QDS77623.1"/>
    <property type="molecule type" value="Genomic_DNA"/>
</dbReference>
<evidence type="ECO:0000313" key="2">
    <source>
        <dbReference type="Proteomes" id="UP000316270"/>
    </source>
</evidence>
<dbReference type="STRING" id="50376.A0A517LPX9"/>
<dbReference type="Pfam" id="PF17784">
    <property type="entry name" value="Sulfotransfer_4"/>
    <property type="match status" value="1"/>
</dbReference>
<dbReference type="InterPro" id="IPR027417">
    <property type="entry name" value="P-loop_NTPase"/>
</dbReference>
<organism evidence="1 2">
    <name type="scientific">Venturia effusa</name>
    <dbReference type="NCBI Taxonomy" id="50376"/>
    <lineage>
        <taxon>Eukaryota</taxon>
        <taxon>Fungi</taxon>
        <taxon>Dikarya</taxon>
        <taxon>Ascomycota</taxon>
        <taxon>Pezizomycotina</taxon>
        <taxon>Dothideomycetes</taxon>
        <taxon>Pleosporomycetidae</taxon>
        <taxon>Venturiales</taxon>
        <taxon>Venturiaceae</taxon>
        <taxon>Venturia</taxon>
    </lineage>
</organism>
<protein>
    <recommendedName>
        <fullName evidence="3">P-loop containing nucleoside triphosphate hydrolase protein</fullName>
    </recommendedName>
</protein>
<dbReference type="PANTHER" id="PTHR36978:SF3">
    <property type="entry name" value="P-LOOP CONTAINING NUCLEOSIDE TRIPHOSPHATE HYDROLASE PROTEIN"/>
    <property type="match status" value="1"/>
</dbReference>
<dbReference type="Proteomes" id="UP000316270">
    <property type="component" value="Chromosome 18"/>
</dbReference>
<proteinExistence type="predicted"/>